<evidence type="ECO:0000313" key="2">
    <source>
        <dbReference type="EMBL" id="PWJ17506.1"/>
    </source>
</evidence>
<evidence type="ECO:0000313" key="4">
    <source>
        <dbReference type="Proteomes" id="UP000245839"/>
    </source>
</evidence>
<keyword evidence="1" id="KW-0472">Membrane</keyword>
<dbReference type="Pfam" id="PF01554">
    <property type="entry name" value="MatE"/>
    <property type="match status" value="1"/>
</dbReference>
<evidence type="ECO:0000313" key="5">
    <source>
        <dbReference type="Proteomes" id="UP000251571"/>
    </source>
</evidence>
<feature type="transmembrane region" description="Helical" evidence="1">
    <location>
        <begin position="12"/>
        <end position="37"/>
    </location>
</feature>
<reference evidence="2 4" key="3">
    <citation type="submission" date="2018-03" db="EMBL/GenBank/DDBJ databases">
        <title>Genomic Encyclopedia of Archaeal and Bacterial Type Strains, Phase II (KMG-II): from individual species to whole genera.</title>
        <authorList>
            <person name="Goeker M."/>
        </authorList>
    </citation>
    <scope>NUCLEOTIDE SEQUENCE [LARGE SCALE GENOMIC DNA]</scope>
    <source>
        <strain evidence="2 4">DSM 25227</strain>
    </source>
</reference>
<keyword evidence="1" id="KW-0812">Transmembrane</keyword>
<dbReference type="GO" id="GO:0015297">
    <property type="term" value="F:antiporter activity"/>
    <property type="evidence" value="ECO:0007669"/>
    <property type="project" value="InterPro"/>
</dbReference>
<dbReference type="Proteomes" id="UP000251571">
    <property type="component" value="Unassembled WGS sequence"/>
</dbReference>
<accession>A0A2Y9AT98</accession>
<dbReference type="RefSeq" id="WP_109564935.1">
    <property type="nucleotide sequence ID" value="NZ_QGDJ01000006.1"/>
</dbReference>
<evidence type="ECO:0000313" key="3">
    <source>
        <dbReference type="EMBL" id="SSA47624.1"/>
    </source>
</evidence>
<dbReference type="EMBL" id="UETC01000006">
    <property type="protein sequence ID" value="SSA47624.1"/>
    <property type="molecule type" value="Genomic_DNA"/>
</dbReference>
<dbReference type="AlphaFoldDB" id="A0A2Y9AT98"/>
<keyword evidence="4" id="KW-1185">Reference proteome</keyword>
<organism evidence="3 5">
    <name type="scientific">Jannaschia seohaensis</name>
    <dbReference type="NCBI Taxonomy" id="475081"/>
    <lineage>
        <taxon>Bacteria</taxon>
        <taxon>Pseudomonadati</taxon>
        <taxon>Pseudomonadota</taxon>
        <taxon>Alphaproteobacteria</taxon>
        <taxon>Rhodobacterales</taxon>
        <taxon>Roseobacteraceae</taxon>
        <taxon>Jannaschia</taxon>
    </lineage>
</organism>
<reference evidence="5" key="2">
    <citation type="submission" date="2016-10" db="EMBL/GenBank/DDBJ databases">
        <authorList>
            <person name="Varghese N."/>
            <person name="Submissions S."/>
        </authorList>
    </citation>
    <scope>NUCLEOTIDE SEQUENCE [LARGE SCALE GENOMIC DNA]</scope>
    <source>
        <strain evidence="5">DSM 25227</strain>
    </source>
</reference>
<keyword evidence="1" id="KW-1133">Transmembrane helix</keyword>
<evidence type="ECO:0000256" key="1">
    <source>
        <dbReference type="SAM" id="Phobius"/>
    </source>
</evidence>
<feature type="transmembrane region" description="Helical" evidence="1">
    <location>
        <begin position="49"/>
        <end position="72"/>
    </location>
</feature>
<gene>
    <name evidence="2" type="ORF">BCF38_106116</name>
    <name evidence="3" type="ORF">SAMN05421539_106116</name>
</gene>
<dbReference type="InterPro" id="IPR002528">
    <property type="entry name" value="MATE_fam"/>
</dbReference>
<sequence>MAKNGRDLTEGPVWRALLAVSAPMMLGIAAVISLGLVDAYFLSKVSPEALTAVGFVYPVTTAVSSLSIGLSAGAGRSSRRRWAVRKMRRT</sequence>
<dbReference type="GO" id="GO:0042910">
    <property type="term" value="F:xenobiotic transmembrane transporter activity"/>
    <property type="evidence" value="ECO:0007669"/>
    <property type="project" value="InterPro"/>
</dbReference>
<dbReference type="EMBL" id="QGDJ01000006">
    <property type="protein sequence ID" value="PWJ17506.1"/>
    <property type="molecule type" value="Genomic_DNA"/>
</dbReference>
<reference evidence="3" key="1">
    <citation type="submission" date="2016-10" db="EMBL/GenBank/DDBJ databases">
        <authorList>
            <person name="Cai Z."/>
        </authorList>
    </citation>
    <scope>NUCLEOTIDE SEQUENCE [LARGE SCALE GENOMIC DNA]</scope>
    <source>
        <strain evidence="3">DSM 25227</strain>
    </source>
</reference>
<name>A0A2Y9AT98_9RHOB</name>
<proteinExistence type="predicted"/>
<dbReference type="GO" id="GO:0016020">
    <property type="term" value="C:membrane"/>
    <property type="evidence" value="ECO:0007669"/>
    <property type="project" value="InterPro"/>
</dbReference>
<dbReference type="OrthoDB" id="9806302at2"/>
<dbReference type="Proteomes" id="UP000245839">
    <property type="component" value="Unassembled WGS sequence"/>
</dbReference>
<protein>
    <submittedName>
        <fullName evidence="3">MatE protein</fullName>
    </submittedName>
</protein>